<sequence>MVKGRRARGPYERGLFQRAMTHPETPQYQQQYSTILEHELAPLDGLALNRWPRLTLVDRVRRLSGETGSGSPLTEAKWVTVLSLLSGALCSCDAYPGSRMPSTRLLCRARLRAGRACVVRWVRRLLAVVTVSVQGPAAQSVTAPVVTDPSADALPTLPGRPSAAMLAHQRNAASHRLPSTPKGVRHRSDLKITDDLAGPWSE</sequence>
<reference evidence="2 3" key="1">
    <citation type="submission" date="2021-01" db="EMBL/GenBank/DDBJ databases">
        <title>Whole genome shotgun sequence of Actinoplanes couchii NBRC 106145.</title>
        <authorList>
            <person name="Komaki H."/>
            <person name="Tamura T."/>
        </authorList>
    </citation>
    <scope>NUCLEOTIDE SEQUENCE [LARGE SCALE GENOMIC DNA]</scope>
    <source>
        <strain evidence="2 3">NBRC 106145</strain>
    </source>
</reference>
<comment type="caution">
    <text evidence="2">The sequence shown here is derived from an EMBL/GenBank/DDBJ whole genome shotgun (WGS) entry which is preliminary data.</text>
</comment>
<name>A0ABQ3XU32_9ACTN</name>
<protein>
    <submittedName>
        <fullName evidence="2">Uncharacterized protein</fullName>
    </submittedName>
</protein>
<evidence type="ECO:0000313" key="2">
    <source>
        <dbReference type="EMBL" id="GID62031.1"/>
    </source>
</evidence>
<accession>A0ABQ3XU32</accession>
<evidence type="ECO:0000256" key="1">
    <source>
        <dbReference type="SAM" id="MobiDB-lite"/>
    </source>
</evidence>
<organism evidence="2 3">
    <name type="scientific">Actinoplanes couchii</name>
    <dbReference type="NCBI Taxonomy" id="403638"/>
    <lineage>
        <taxon>Bacteria</taxon>
        <taxon>Bacillati</taxon>
        <taxon>Actinomycetota</taxon>
        <taxon>Actinomycetes</taxon>
        <taxon>Micromonosporales</taxon>
        <taxon>Micromonosporaceae</taxon>
        <taxon>Actinoplanes</taxon>
    </lineage>
</organism>
<evidence type="ECO:0000313" key="3">
    <source>
        <dbReference type="Proteomes" id="UP000612282"/>
    </source>
</evidence>
<proteinExistence type="predicted"/>
<dbReference type="EMBL" id="BOMG01000158">
    <property type="protein sequence ID" value="GID62031.1"/>
    <property type="molecule type" value="Genomic_DNA"/>
</dbReference>
<gene>
    <name evidence="2" type="ORF">Aco03nite_104350</name>
</gene>
<keyword evidence="3" id="KW-1185">Reference proteome</keyword>
<feature type="region of interest" description="Disordered" evidence="1">
    <location>
        <begin position="169"/>
        <end position="202"/>
    </location>
</feature>
<dbReference type="Proteomes" id="UP000612282">
    <property type="component" value="Unassembled WGS sequence"/>
</dbReference>